<gene>
    <name evidence="1" type="ORF">DARMORV10_C04P52410.1</name>
</gene>
<dbReference type="EMBL" id="HG994368">
    <property type="protein sequence ID" value="CAF1860881.1"/>
    <property type="molecule type" value="Genomic_DNA"/>
</dbReference>
<name>A0A816JMA6_BRANA</name>
<organism evidence="1">
    <name type="scientific">Brassica napus</name>
    <name type="common">Rape</name>
    <dbReference type="NCBI Taxonomy" id="3708"/>
    <lineage>
        <taxon>Eukaryota</taxon>
        <taxon>Viridiplantae</taxon>
        <taxon>Streptophyta</taxon>
        <taxon>Embryophyta</taxon>
        <taxon>Tracheophyta</taxon>
        <taxon>Spermatophyta</taxon>
        <taxon>Magnoliopsida</taxon>
        <taxon>eudicotyledons</taxon>
        <taxon>Gunneridae</taxon>
        <taxon>Pentapetalae</taxon>
        <taxon>rosids</taxon>
        <taxon>malvids</taxon>
        <taxon>Brassicales</taxon>
        <taxon>Brassicaceae</taxon>
        <taxon>Brassiceae</taxon>
        <taxon>Brassica</taxon>
    </lineage>
</organism>
<dbReference type="AlphaFoldDB" id="A0A816JMA6"/>
<accession>A0A816JMA6</accession>
<proteinExistence type="predicted"/>
<dbReference type="Proteomes" id="UP001295469">
    <property type="component" value="Chromosome C04"/>
</dbReference>
<sequence length="48" mass="5434">MAMSDLDAVVGCSDHMEDQESFAKMPLPDHLLMGMLQLQHHQGEPKRQ</sequence>
<dbReference type="Gramene" id="CDX89549">
    <property type="protein sequence ID" value="CDX89549"/>
    <property type="gene ID" value="GSBRNA2T00149860001"/>
</dbReference>
<evidence type="ECO:0000313" key="1">
    <source>
        <dbReference type="EMBL" id="CAF1860881.1"/>
    </source>
</evidence>
<dbReference type="Gramene" id="CDX89546">
    <property type="protein sequence ID" value="CDX89546"/>
    <property type="gene ID" value="GSBRNA2T00149857001"/>
</dbReference>
<protein>
    <submittedName>
        <fullName evidence="1">(rape) hypothetical protein</fullName>
    </submittedName>
</protein>
<reference evidence="1" key="1">
    <citation type="submission" date="2021-01" db="EMBL/GenBank/DDBJ databases">
        <authorList>
            <consortium name="Genoscope - CEA"/>
            <person name="William W."/>
        </authorList>
    </citation>
    <scope>NUCLEOTIDE SEQUENCE</scope>
</reference>